<dbReference type="Pfam" id="PF01464">
    <property type="entry name" value="SLT"/>
    <property type="match status" value="1"/>
</dbReference>
<gene>
    <name evidence="4" type="ORF">HNQ99_003101</name>
</gene>
<keyword evidence="2" id="KW-0732">Signal</keyword>
<feature type="signal peptide" evidence="2">
    <location>
        <begin position="1"/>
        <end position="22"/>
    </location>
</feature>
<dbReference type="InterPro" id="IPR023346">
    <property type="entry name" value="Lysozyme-like_dom_sf"/>
</dbReference>
<dbReference type="SUPFAM" id="SSF53955">
    <property type="entry name" value="Lysozyme-like"/>
    <property type="match status" value="1"/>
</dbReference>
<dbReference type="InterPro" id="IPR009045">
    <property type="entry name" value="Zn_M74/Hedgehog-like"/>
</dbReference>
<dbReference type="CDD" id="cd16892">
    <property type="entry name" value="LT_VirB1-like"/>
    <property type="match status" value="1"/>
</dbReference>
<dbReference type="RefSeq" id="WP_184477131.1">
    <property type="nucleotide sequence ID" value="NZ_JACHOV010000014.1"/>
</dbReference>
<feature type="chain" id="PRO_5032590823" description="Transglycosylase SLT domain-containing protein" evidence="2">
    <location>
        <begin position="23"/>
        <end position="339"/>
    </location>
</feature>
<organism evidence="4 5">
    <name type="scientific">Rhizorhapis suberifaciens</name>
    <name type="common">corky root of lettuce</name>
    <dbReference type="NCBI Taxonomy" id="13656"/>
    <lineage>
        <taxon>Bacteria</taxon>
        <taxon>Pseudomonadati</taxon>
        <taxon>Pseudomonadota</taxon>
        <taxon>Alphaproteobacteria</taxon>
        <taxon>Sphingomonadales</taxon>
        <taxon>Sphingomonadaceae</taxon>
        <taxon>Rhizorhapis</taxon>
    </lineage>
</organism>
<dbReference type="Gene3D" id="3.30.1380.10">
    <property type="match status" value="1"/>
</dbReference>
<name>A0A840HXE8_9SPHN</name>
<feature type="domain" description="Transglycosylase SLT" evidence="3">
    <location>
        <begin position="15"/>
        <end position="136"/>
    </location>
</feature>
<evidence type="ECO:0000313" key="5">
    <source>
        <dbReference type="Proteomes" id="UP000575068"/>
    </source>
</evidence>
<proteinExistence type="inferred from homology"/>
<keyword evidence="5" id="KW-1185">Reference proteome</keyword>
<comment type="caution">
    <text evidence="4">The sequence shown here is derived from an EMBL/GenBank/DDBJ whole genome shotgun (WGS) entry which is preliminary data.</text>
</comment>
<dbReference type="InterPro" id="IPR008258">
    <property type="entry name" value="Transglycosylase_SLT_dom_1"/>
</dbReference>
<evidence type="ECO:0000256" key="1">
    <source>
        <dbReference type="ARBA" id="ARBA00009387"/>
    </source>
</evidence>
<sequence length="339" mass="35082">MPLSTTVLATLLSSCAPNVAPATMTAIIQVESERDPYRIGVNSGGSLLRKPGNAADAVATARSLMRKGANFDAGLMQINSANFARLGVTPETVFDPCTNLRAGARLLADNYGRARVAGHADPLRAALSEYNTGSRSRGLMNGYVGKVYAAASGGSVVRPLVARSTSGFITPDRVGGILVSAFGGRITDTLRPMNARYGAQNSFHKYGQAVDFVPNGGMSVINRAQIRAVLAANGIQIIELLGPGDRNHSNHWHIAFANGQGAPVVPPYSTEGAPWTVAALAPAIDAEGGDAYLATAQLASADLNSGSAAMAEPAPPSWDVFAQAAWRQRLSAPAATGGL</sequence>
<evidence type="ECO:0000313" key="4">
    <source>
        <dbReference type="EMBL" id="MBB4642765.1"/>
    </source>
</evidence>
<evidence type="ECO:0000256" key="2">
    <source>
        <dbReference type="SAM" id="SignalP"/>
    </source>
</evidence>
<dbReference type="Gene3D" id="1.10.530.10">
    <property type="match status" value="1"/>
</dbReference>
<dbReference type="Proteomes" id="UP000575068">
    <property type="component" value="Unassembled WGS sequence"/>
</dbReference>
<reference evidence="4 5" key="1">
    <citation type="submission" date="2020-08" db="EMBL/GenBank/DDBJ databases">
        <title>Genomic Encyclopedia of Type Strains, Phase IV (KMG-IV): sequencing the most valuable type-strain genomes for metagenomic binning, comparative biology and taxonomic classification.</title>
        <authorList>
            <person name="Goeker M."/>
        </authorList>
    </citation>
    <scope>NUCLEOTIDE SEQUENCE [LARGE SCALE GENOMIC DNA]</scope>
    <source>
        <strain evidence="4 5">DSM 7465</strain>
    </source>
</reference>
<accession>A0A840HXE8</accession>
<protein>
    <recommendedName>
        <fullName evidence="3">Transglycosylase SLT domain-containing protein</fullName>
    </recommendedName>
</protein>
<comment type="similarity">
    <text evidence="1">Belongs to the virb1 family.</text>
</comment>
<dbReference type="SUPFAM" id="SSF55166">
    <property type="entry name" value="Hedgehog/DD-peptidase"/>
    <property type="match status" value="1"/>
</dbReference>
<dbReference type="AlphaFoldDB" id="A0A840HXE8"/>
<evidence type="ECO:0000259" key="3">
    <source>
        <dbReference type="Pfam" id="PF01464"/>
    </source>
</evidence>
<dbReference type="EMBL" id="JACHOV010000014">
    <property type="protein sequence ID" value="MBB4642765.1"/>
    <property type="molecule type" value="Genomic_DNA"/>
</dbReference>